<evidence type="ECO:0000313" key="4">
    <source>
        <dbReference type="Proteomes" id="UP000234857"/>
    </source>
</evidence>
<gene>
    <name evidence="3" type="ORF">C0601_00085</name>
</gene>
<name>A0A2N5ZNC5_MUIH1</name>
<dbReference type="Gene3D" id="2.40.30.170">
    <property type="match status" value="1"/>
</dbReference>
<evidence type="ECO:0000313" key="3">
    <source>
        <dbReference type="EMBL" id="PLX20165.1"/>
    </source>
</evidence>
<sequence length="326" mass="35627">MKKIIAIIIILVIAVGGYFYFSKNKNEDAKKTKLMTAKVEKKDIEVVIKASGSITPFTRVEVKSTVTGRITELFKDEGDVVKEGDILATVSAEDRNIIIDAAKANMRDALANNDKDMIAEAKAALEIAEKAYKPVSITAPIDGEIINRAGQIGQNANLSSVMFVLADRLTAVVNVDEVDIGKIKNGMKAHINLESFPDSIVEGRVVKISREGNIVSDVVQYEIMVEPEKVPEKWASGMTANVDFILASKKDVLAAPLSSIKEGRKEGSKYVNVKTDEGIKKFNVTTGIDDGKFVEINGDILPGDVLVITEIKEKEQTKGMFMRGRH</sequence>
<evidence type="ECO:0000256" key="1">
    <source>
        <dbReference type="SAM" id="Phobius"/>
    </source>
</evidence>
<dbReference type="AlphaFoldDB" id="A0A2N5ZNC5"/>
<evidence type="ECO:0000259" key="2">
    <source>
        <dbReference type="Pfam" id="PF25973"/>
    </source>
</evidence>
<dbReference type="PANTHER" id="PTHR30469:SF33">
    <property type="entry name" value="SLR1207 PROTEIN"/>
    <property type="match status" value="1"/>
</dbReference>
<dbReference type="InterPro" id="IPR058647">
    <property type="entry name" value="BSH_CzcB-like"/>
</dbReference>
<keyword evidence="1" id="KW-0812">Transmembrane</keyword>
<dbReference type="SUPFAM" id="SSF111369">
    <property type="entry name" value="HlyD-like secretion proteins"/>
    <property type="match status" value="1"/>
</dbReference>
<keyword evidence="1" id="KW-0472">Membrane</keyword>
<reference evidence="3 4" key="1">
    <citation type="submission" date="2017-11" db="EMBL/GenBank/DDBJ databases">
        <title>Genome-resolved metagenomics identifies genetic mobility, metabolic interactions, and unexpected diversity in perchlorate-reducing communities.</title>
        <authorList>
            <person name="Barnum T.P."/>
            <person name="Figueroa I.A."/>
            <person name="Carlstrom C.I."/>
            <person name="Lucas L.N."/>
            <person name="Engelbrektson A.L."/>
            <person name="Coates J.D."/>
        </authorList>
    </citation>
    <scope>NUCLEOTIDE SEQUENCE [LARGE SCALE GENOMIC DNA]</scope>
    <source>
        <strain evidence="3">BM706</strain>
    </source>
</reference>
<feature type="domain" description="CzcB-like barrel-sandwich hybrid" evidence="2">
    <location>
        <begin position="60"/>
        <end position="167"/>
    </location>
</feature>
<feature type="transmembrane region" description="Helical" evidence="1">
    <location>
        <begin position="5"/>
        <end position="21"/>
    </location>
</feature>
<organism evidence="3 4">
    <name type="scientific">Muiribacterium halophilum</name>
    <dbReference type="NCBI Taxonomy" id="2053465"/>
    <lineage>
        <taxon>Bacteria</taxon>
        <taxon>Candidatus Muiribacteriota</taxon>
        <taxon>Candidatus Muiribacteriia</taxon>
        <taxon>Candidatus Muiribacteriales</taxon>
        <taxon>Candidatus Muiribacteriaceae</taxon>
        <taxon>Candidatus Muiribacterium</taxon>
    </lineage>
</organism>
<keyword evidence="1" id="KW-1133">Transmembrane helix</keyword>
<dbReference type="EMBL" id="PKTG01000004">
    <property type="protein sequence ID" value="PLX20165.1"/>
    <property type="molecule type" value="Genomic_DNA"/>
</dbReference>
<dbReference type="Gene3D" id="2.40.50.100">
    <property type="match status" value="1"/>
</dbReference>
<proteinExistence type="predicted"/>
<dbReference type="GO" id="GO:0015562">
    <property type="term" value="F:efflux transmembrane transporter activity"/>
    <property type="evidence" value="ECO:0007669"/>
    <property type="project" value="TreeGrafter"/>
</dbReference>
<dbReference type="Gene3D" id="1.10.287.470">
    <property type="entry name" value="Helix hairpin bin"/>
    <property type="match status" value="1"/>
</dbReference>
<dbReference type="Pfam" id="PF25973">
    <property type="entry name" value="BSH_CzcB"/>
    <property type="match status" value="1"/>
</dbReference>
<comment type="caution">
    <text evidence="3">The sequence shown here is derived from an EMBL/GenBank/DDBJ whole genome shotgun (WGS) entry which is preliminary data.</text>
</comment>
<dbReference type="Proteomes" id="UP000234857">
    <property type="component" value="Unassembled WGS sequence"/>
</dbReference>
<dbReference type="GO" id="GO:1990281">
    <property type="term" value="C:efflux pump complex"/>
    <property type="evidence" value="ECO:0007669"/>
    <property type="project" value="TreeGrafter"/>
</dbReference>
<accession>A0A2N5ZNC5</accession>
<dbReference type="PANTHER" id="PTHR30469">
    <property type="entry name" value="MULTIDRUG RESISTANCE PROTEIN MDTA"/>
    <property type="match status" value="1"/>
</dbReference>
<protein>
    <recommendedName>
        <fullName evidence="2">CzcB-like barrel-sandwich hybrid domain-containing protein</fullName>
    </recommendedName>
</protein>